<dbReference type="SMART" id="SM00320">
    <property type="entry name" value="WD40"/>
    <property type="match status" value="3"/>
</dbReference>
<evidence type="ECO:0000313" key="3">
    <source>
        <dbReference type="EMBL" id="CAD8209776.1"/>
    </source>
</evidence>
<proteinExistence type="predicted"/>
<dbReference type="PROSITE" id="PS50082">
    <property type="entry name" value="WD_REPEATS_2"/>
    <property type="match status" value="2"/>
</dbReference>
<feature type="repeat" description="WD" evidence="1">
    <location>
        <begin position="528"/>
        <end position="559"/>
    </location>
</feature>
<evidence type="ECO:0000256" key="1">
    <source>
        <dbReference type="PROSITE-ProRule" id="PRU00221"/>
    </source>
</evidence>
<feature type="coiled-coil region" evidence="2">
    <location>
        <begin position="47"/>
        <end position="125"/>
    </location>
</feature>
<dbReference type="PANTHER" id="PTHR19920">
    <property type="entry name" value="WD40 PROTEIN CIAO1"/>
    <property type="match status" value="1"/>
</dbReference>
<keyword evidence="2" id="KW-0175">Coiled coil</keyword>
<dbReference type="GO" id="GO:0016226">
    <property type="term" value="P:iron-sulfur cluster assembly"/>
    <property type="evidence" value="ECO:0007669"/>
    <property type="project" value="TreeGrafter"/>
</dbReference>
<evidence type="ECO:0008006" key="5">
    <source>
        <dbReference type="Google" id="ProtNLM"/>
    </source>
</evidence>
<comment type="caution">
    <text evidence="3">The sequence shown here is derived from an EMBL/GenBank/DDBJ whole genome shotgun (WGS) entry which is preliminary data.</text>
</comment>
<organism evidence="3 4">
    <name type="scientific">Paramecium pentaurelia</name>
    <dbReference type="NCBI Taxonomy" id="43138"/>
    <lineage>
        <taxon>Eukaryota</taxon>
        <taxon>Sar</taxon>
        <taxon>Alveolata</taxon>
        <taxon>Ciliophora</taxon>
        <taxon>Intramacronucleata</taxon>
        <taxon>Oligohymenophorea</taxon>
        <taxon>Peniculida</taxon>
        <taxon>Parameciidae</taxon>
        <taxon>Paramecium</taxon>
    </lineage>
</organism>
<dbReference type="Pfam" id="PF00400">
    <property type="entry name" value="WD40"/>
    <property type="match status" value="2"/>
</dbReference>
<dbReference type="PANTHER" id="PTHR19920:SF0">
    <property type="entry name" value="CYTOSOLIC IRON-SULFUR PROTEIN ASSEMBLY PROTEIN CIAO1-RELATED"/>
    <property type="match status" value="1"/>
</dbReference>
<keyword evidence="1" id="KW-0853">WD repeat</keyword>
<feature type="repeat" description="WD" evidence="1">
    <location>
        <begin position="481"/>
        <end position="517"/>
    </location>
</feature>
<dbReference type="GO" id="GO:0097361">
    <property type="term" value="C:cytosolic [4Fe-4S] assembly targeting complex"/>
    <property type="evidence" value="ECO:0007669"/>
    <property type="project" value="TreeGrafter"/>
</dbReference>
<dbReference type="AlphaFoldDB" id="A0A8S1Y5W6"/>
<keyword evidence="4" id="KW-1185">Reference proteome</keyword>
<protein>
    <recommendedName>
        <fullName evidence="5">WD40-repeat-containing domain</fullName>
    </recommendedName>
</protein>
<dbReference type="InterPro" id="IPR001680">
    <property type="entry name" value="WD40_rpt"/>
</dbReference>
<name>A0A8S1Y5W6_9CILI</name>
<sequence>MSQQRNTLCQHHNEEFLAIEKTESDKKEIKLCLRCLANGYKGNVVIIDKQIQNVQNMKTQLIQSRKEQIKINIDQLEDLIKNITTLKQFYDDEINKISKGVEEWIKKFENMRDLFEENINKQEVNDLQEFLNYINQFQSTQIKELSESKIDINKLLQQLKEPDILQACDKILINIQSFPQLFQEVTVEKESEKNKKVKLNIFCKEHQSNRIKFFDLWSEKISSRSLACDQCFDDYPSQNYKSVKFAHKQWNKIVQKQQQSMQNNLLNVKKTVYVMNQDMQQIQNSIKKSYENYFEKYITNYNQYELNVEKMKQEMNLPWELLKEDKLLKIVEDMNKSTNSDDPLLVQYTEQNDLVNQIMKDNFLSLQECTFNQIKKFNPLIQNQIFEQMTTQQKQNQPNNNLIEKIKEVPKNNSLQEEQNIRKITKTNFTYHLIKESSIKEQQQCNAMAFNKDCSIVLVGCNQQIQVFEFKQGMMKQTQILKKHENNVITLNFMKNSNQFISGSEKDGWIIIWSLNSINNQWVLQQKLKKHSVGIICLVLNENEDLFVSGDFDKKIIFWGKKNEWILEQTLDLGQRLYALSINEEQSRQIICSFETEIFILEFQQQKWIIQQKILVQQKAIRVSFISNNLFTVQSFQNDLLDIYEMENQLGYIKTRGIKVMRGQEEECLFFPSQYIKSKNLLVIKNCQYINLIKIKENRELIVENSIQYQTSKLYGSISDDGEYLITWDQVSKEIQIRKLQES</sequence>
<evidence type="ECO:0000313" key="4">
    <source>
        <dbReference type="Proteomes" id="UP000689195"/>
    </source>
</evidence>
<reference evidence="3" key="1">
    <citation type="submission" date="2021-01" db="EMBL/GenBank/DDBJ databases">
        <authorList>
            <consortium name="Genoscope - CEA"/>
            <person name="William W."/>
        </authorList>
    </citation>
    <scope>NUCLEOTIDE SEQUENCE</scope>
</reference>
<evidence type="ECO:0000256" key="2">
    <source>
        <dbReference type="SAM" id="Coils"/>
    </source>
</evidence>
<dbReference type="Proteomes" id="UP000689195">
    <property type="component" value="Unassembled WGS sequence"/>
</dbReference>
<dbReference type="EMBL" id="CAJJDO010000156">
    <property type="protein sequence ID" value="CAD8209776.1"/>
    <property type="molecule type" value="Genomic_DNA"/>
</dbReference>
<accession>A0A8S1Y5W6</accession>
<gene>
    <name evidence="3" type="ORF">PPENT_87.1.T1560031</name>
</gene>